<reference evidence="4" key="1">
    <citation type="journal article" date="2019" name="Int. J. Syst. Evol. Microbiol.">
        <title>The Global Catalogue of Microorganisms (GCM) 10K type strain sequencing project: providing services to taxonomists for standard genome sequencing and annotation.</title>
        <authorList>
            <consortium name="The Broad Institute Genomics Platform"/>
            <consortium name="The Broad Institute Genome Sequencing Center for Infectious Disease"/>
            <person name="Wu L."/>
            <person name="Ma J."/>
        </authorList>
    </citation>
    <scope>NUCLEOTIDE SEQUENCE [LARGE SCALE GENOMIC DNA]</scope>
    <source>
        <strain evidence="4">CCUG 57942</strain>
    </source>
</reference>
<evidence type="ECO:0000313" key="3">
    <source>
        <dbReference type="EMBL" id="MFD2160490.1"/>
    </source>
</evidence>
<accession>A0ABW4ZF29</accession>
<dbReference type="Proteomes" id="UP001597389">
    <property type="component" value="Unassembled WGS sequence"/>
</dbReference>
<keyword evidence="4" id="KW-1185">Reference proteome</keyword>
<feature type="signal peptide" evidence="2">
    <location>
        <begin position="1"/>
        <end position="20"/>
    </location>
</feature>
<comment type="caution">
    <text evidence="3">The sequence shown here is derived from an EMBL/GenBank/DDBJ whole genome shotgun (WGS) entry which is preliminary data.</text>
</comment>
<sequence length="227" mass="24049">MRKSLLTITCLAVCITGTQAATILNNLNLGKANGVANGPQTYANQSITVDGASFTFDTVATGFHESATANNGIQYGNGNTSIIFGSAVTQSVTFSITNVTETTSTGRSLVLDGLTQANFSNFRTADPANKFFHDGTNSYDNTTGGADSNSIVEVDILSLNNTLTAGSLSGDSSANIQWRSVDLQFSTSVASVPEPTSSTLHAPRHRRPQPHPQTQKIICRYRLTISH</sequence>
<dbReference type="RefSeq" id="WP_377088040.1">
    <property type="nucleotide sequence ID" value="NZ_JBHSJL010000014.1"/>
</dbReference>
<feature type="region of interest" description="Disordered" evidence="1">
    <location>
        <begin position="192"/>
        <end position="214"/>
    </location>
</feature>
<evidence type="ECO:0000313" key="4">
    <source>
        <dbReference type="Proteomes" id="UP001597389"/>
    </source>
</evidence>
<evidence type="ECO:0008006" key="5">
    <source>
        <dbReference type="Google" id="ProtNLM"/>
    </source>
</evidence>
<proteinExistence type="predicted"/>
<dbReference type="EMBL" id="JBHUJB010000083">
    <property type="protein sequence ID" value="MFD2160490.1"/>
    <property type="molecule type" value="Genomic_DNA"/>
</dbReference>
<organism evidence="3 4">
    <name type="scientific">Rubritalea tangerina</name>
    <dbReference type="NCBI Taxonomy" id="430798"/>
    <lineage>
        <taxon>Bacteria</taxon>
        <taxon>Pseudomonadati</taxon>
        <taxon>Verrucomicrobiota</taxon>
        <taxon>Verrucomicrobiia</taxon>
        <taxon>Verrucomicrobiales</taxon>
        <taxon>Rubritaleaceae</taxon>
        <taxon>Rubritalea</taxon>
    </lineage>
</organism>
<keyword evidence="2" id="KW-0732">Signal</keyword>
<name>A0ABW4ZF29_9BACT</name>
<evidence type="ECO:0000256" key="1">
    <source>
        <dbReference type="SAM" id="MobiDB-lite"/>
    </source>
</evidence>
<gene>
    <name evidence="3" type="ORF">ACFSW8_16415</name>
</gene>
<feature type="chain" id="PRO_5047305688" description="PEP-CTERM sorting domain-containing protein" evidence="2">
    <location>
        <begin position="21"/>
        <end position="227"/>
    </location>
</feature>
<evidence type="ECO:0000256" key="2">
    <source>
        <dbReference type="SAM" id="SignalP"/>
    </source>
</evidence>
<protein>
    <recommendedName>
        <fullName evidence="5">PEP-CTERM sorting domain-containing protein</fullName>
    </recommendedName>
</protein>